<evidence type="ECO:0000256" key="1">
    <source>
        <dbReference type="SAM" id="Phobius"/>
    </source>
</evidence>
<keyword evidence="1" id="KW-0472">Membrane</keyword>
<feature type="transmembrane region" description="Helical" evidence="1">
    <location>
        <begin position="20"/>
        <end position="41"/>
    </location>
</feature>
<keyword evidence="1" id="KW-1133">Transmembrane helix</keyword>
<evidence type="ECO:0000313" key="2">
    <source>
        <dbReference type="EMBL" id="MBI3127121.1"/>
    </source>
</evidence>
<protein>
    <submittedName>
        <fullName evidence="2">Uncharacterized protein</fullName>
    </submittedName>
</protein>
<proteinExistence type="predicted"/>
<gene>
    <name evidence="2" type="ORF">HYZ11_05925</name>
</gene>
<dbReference type="EMBL" id="JACPUR010000015">
    <property type="protein sequence ID" value="MBI3127121.1"/>
    <property type="molecule type" value="Genomic_DNA"/>
</dbReference>
<reference evidence="2" key="1">
    <citation type="submission" date="2020-07" db="EMBL/GenBank/DDBJ databases">
        <title>Huge and variable diversity of episymbiotic CPR bacteria and DPANN archaea in groundwater ecosystems.</title>
        <authorList>
            <person name="He C.Y."/>
            <person name="Keren R."/>
            <person name="Whittaker M."/>
            <person name="Farag I.F."/>
            <person name="Doudna J."/>
            <person name="Cate J.H.D."/>
            <person name="Banfield J.F."/>
        </authorList>
    </citation>
    <scope>NUCLEOTIDE SEQUENCE</scope>
    <source>
        <strain evidence="2">NC_groundwater_763_Ag_S-0.2um_68_21</strain>
    </source>
</reference>
<keyword evidence="1" id="KW-0812">Transmembrane</keyword>
<comment type="caution">
    <text evidence="2">The sequence shown here is derived from an EMBL/GenBank/DDBJ whole genome shotgun (WGS) entry which is preliminary data.</text>
</comment>
<dbReference type="Proteomes" id="UP000782312">
    <property type="component" value="Unassembled WGS sequence"/>
</dbReference>
<accession>A0A932MPG3</accession>
<organism evidence="2 3">
    <name type="scientific">Tectimicrobiota bacterium</name>
    <dbReference type="NCBI Taxonomy" id="2528274"/>
    <lineage>
        <taxon>Bacteria</taxon>
        <taxon>Pseudomonadati</taxon>
        <taxon>Nitrospinota/Tectimicrobiota group</taxon>
        <taxon>Candidatus Tectimicrobiota</taxon>
    </lineage>
</organism>
<dbReference type="AlphaFoldDB" id="A0A932MPG3"/>
<name>A0A932MPG3_UNCTE</name>
<evidence type="ECO:0000313" key="3">
    <source>
        <dbReference type="Proteomes" id="UP000782312"/>
    </source>
</evidence>
<sequence length="215" mass="23416">MGWESVQAVLAGILSSPVFILLVSLGIFVALAWLALPFALYGVRRRLDRIIEGLDRLQALLEDVPGGPPAAPAGERAGGPVREGAGLLDELREALRGAVPELQERVLDAGRVEYVHRRGWGREFACLSVLLENGRLRASFPLRELEKAYPRFSGGQFEQYVRAFLGERHGVLPASPPGADELAVIIQPGTRKGLEIFAGIVREQLWGSMTEEASP</sequence>